<dbReference type="AlphaFoldDB" id="A0A4Q0T2F2"/>
<dbReference type="OrthoDB" id="122849at2"/>
<reference evidence="3" key="2">
    <citation type="submission" date="2019-02" db="EMBL/GenBank/DDBJ databases">
        <title>Granulicella sibirica sp. nov., a psychrotolerant acidobacterium isolated from an organic soil layer in forested tundra, West Siberia.</title>
        <authorList>
            <person name="Oshkin I.Y."/>
            <person name="Kulichevskaya I.S."/>
            <person name="Rijpstra W.I.C."/>
            <person name="Sinninghe Damste J.S."/>
            <person name="Rakitin A.L."/>
            <person name="Ravin N.V."/>
            <person name="Dedysh S.N."/>
        </authorList>
    </citation>
    <scope>NUCLEOTIDE SEQUENCE [LARGE SCALE GENOMIC DNA]</scope>
    <source>
        <strain evidence="3">AF10</strain>
    </source>
</reference>
<name>A0A4Q0T2F2_9BACT</name>
<dbReference type="EMBL" id="RDSM01000001">
    <property type="protein sequence ID" value="RXH57783.1"/>
    <property type="molecule type" value="Genomic_DNA"/>
</dbReference>
<gene>
    <name evidence="2" type="ORF">GRAN_1093</name>
</gene>
<protein>
    <recommendedName>
        <fullName evidence="4">DoxX family protein</fullName>
    </recommendedName>
</protein>
<accession>A0A4Q0T2F2</accession>
<proteinExistence type="predicted"/>
<keyword evidence="3" id="KW-1185">Reference proteome</keyword>
<feature type="transmembrane region" description="Helical" evidence="1">
    <location>
        <begin position="7"/>
        <end position="28"/>
    </location>
</feature>
<comment type="caution">
    <text evidence="2">The sequence shown here is derived from an EMBL/GenBank/DDBJ whole genome shotgun (WGS) entry which is preliminary data.</text>
</comment>
<feature type="transmembrane region" description="Helical" evidence="1">
    <location>
        <begin position="96"/>
        <end position="113"/>
    </location>
</feature>
<keyword evidence="1" id="KW-0812">Transmembrane</keyword>
<organism evidence="2 3">
    <name type="scientific">Granulicella sibirica</name>
    <dbReference type="NCBI Taxonomy" id="2479048"/>
    <lineage>
        <taxon>Bacteria</taxon>
        <taxon>Pseudomonadati</taxon>
        <taxon>Acidobacteriota</taxon>
        <taxon>Terriglobia</taxon>
        <taxon>Terriglobales</taxon>
        <taxon>Acidobacteriaceae</taxon>
        <taxon>Granulicella</taxon>
    </lineage>
</organism>
<evidence type="ECO:0000256" key="1">
    <source>
        <dbReference type="SAM" id="Phobius"/>
    </source>
</evidence>
<keyword evidence="1" id="KW-1133">Transmembrane helix</keyword>
<evidence type="ECO:0000313" key="2">
    <source>
        <dbReference type="EMBL" id="RXH57783.1"/>
    </source>
</evidence>
<evidence type="ECO:0000313" key="3">
    <source>
        <dbReference type="Proteomes" id="UP000289437"/>
    </source>
</evidence>
<feature type="transmembrane region" description="Helical" evidence="1">
    <location>
        <begin position="48"/>
        <end position="65"/>
    </location>
</feature>
<dbReference type="RefSeq" id="WP_128911895.1">
    <property type="nucleotide sequence ID" value="NZ_RDSM01000001.1"/>
</dbReference>
<reference evidence="2 3" key="1">
    <citation type="submission" date="2018-11" db="EMBL/GenBank/DDBJ databases">
        <authorList>
            <person name="Mardanov A.V."/>
            <person name="Ravin N.V."/>
            <person name="Dedysh S.N."/>
        </authorList>
    </citation>
    <scope>NUCLEOTIDE SEQUENCE [LARGE SCALE GENOMIC DNA]</scope>
    <source>
        <strain evidence="2 3">AF10</strain>
    </source>
</reference>
<keyword evidence="1" id="KW-0472">Membrane</keyword>
<dbReference type="Proteomes" id="UP000289437">
    <property type="component" value="Unassembled WGS sequence"/>
</dbReference>
<evidence type="ECO:0008006" key="4">
    <source>
        <dbReference type="Google" id="ProtNLM"/>
    </source>
</evidence>
<feature type="transmembrane region" description="Helical" evidence="1">
    <location>
        <begin position="72"/>
        <end position="90"/>
    </location>
</feature>
<sequence length="128" mass="13833">MKIAILASRVILGLLFFVFGLNGILHFMNGPLPPGDGGIWIGLMTTHKYTSFVALLEIIGGLLLLVGRYVPLGLTILAPILVNVLCFHLFFSVPGIAAGIVCTILELFLIFAYRLSFRGLFDAAPEVS</sequence>